<dbReference type="PROSITE" id="PS50103">
    <property type="entry name" value="ZF_C3H1"/>
    <property type="match status" value="3"/>
</dbReference>
<dbReference type="Gene3D" id="4.10.1000.10">
    <property type="entry name" value="Zinc finger, CCCH-type"/>
    <property type="match status" value="3"/>
</dbReference>
<evidence type="ECO:0000256" key="6">
    <source>
        <dbReference type="PROSITE-ProRule" id="PRU00723"/>
    </source>
</evidence>
<feature type="region of interest" description="Disordered" evidence="7">
    <location>
        <begin position="1"/>
        <end position="67"/>
    </location>
</feature>
<protein>
    <recommendedName>
        <fullName evidence="12">RING-type E3 ubiquitin transferase</fullName>
    </recommendedName>
</protein>
<dbReference type="Pfam" id="PF18044">
    <property type="entry name" value="zf-CCCH_4"/>
    <property type="match status" value="1"/>
</dbReference>
<keyword evidence="5" id="KW-0238">DNA-binding</keyword>
<dbReference type="InterPro" id="IPR045877">
    <property type="entry name" value="ZFP36-like"/>
</dbReference>
<dbReference type="AlphaFoldDB" id="A0A3P6BTZ7"/>
<evidence type="ECO:0000256" key="7">
    <source>
        <dbReference type="SAM" id="MobiDB-lite"/>
    </source>
</evidence>
<dbReference type="Pfam" id="PF13639">
    <property type="entry name" value="zf-RING_2"/>
    <property type="match status" value="1"/>
</dbReference>
<keyword evidence="2" id="KW-0677">Repeat</keyword>
<organism evidence="11">
    <name type="scientific">Brassica oleracea</name>
    <name type="common">Wild cabbage</name>
    <dbReference type="NCBI Taxonomy" id="3712"/>
    <lineage>
        <taxon>Eukaryota</taxon>
        <taxon>Viridiplantae</taxon>
        <taxon>Streptophyta</taxon>
        <taxon>Embryophyta</taxon>
        <taxon>Tracheophyta</taxon>
        <taxon>Spermatophyta</taxon>
        <taxon>Magnoliopsida</taxon>
        <taxon>eudicotyledons</taxon>
        <taxon>Gunneridae</taxon>
        <taxon>Pentapetalae</taxon>
        <taxon>rosids</taxon>
        <taxon>malvids</taxon>
        <taxon>Brassicales</taxon>
        <taxon>Brassicaceae</taxon>
        <taxon>Brassiceae</taxon>
        <taxon>Brassica</taxon>
    </lineage>
</organism>
<name>A0A3P6BTZ7_BRAOL</name>
<dbReference type="InterPro" id="IPR036855">
    <property type="entry name" value="Znf_CCCH_sf"/>
</dbReference>
<evidence type="ECO:0000256" key="5">
    <source>
        <dbReference type="ARBA" id="ARBA00023125"/>
    </source>
</evidence>
<dbReference type="Pfam" id="PF00642">
    <property type="entry name" value="zf-CCCH"/>
    <property type="match status" value="1"/>
</dbReference>
<feature type="domain" description="C3H1-type" evidence="10">
    <location>
        <begin position="105"/>
        <end position="133"/>
    </location>
</feature>
<evidence type="ECO:0000256" key="4">
    <source>
        <dbReference type="ARBA" id="ARBA00022833"/>
    </source>
</evidence>
<keyword evidence="1 6" id="KW-0479">Metal-binding</keyword>
<reference evidence="11" key="1">
    <citation type="submission" date="2018-11" db="EMBL/GenBank/DDBJ databases">
        <authorList>
            <consortium name="Genoscope - CEA"/>
            <person name="William W."/>
        </authorList>
    </citation>
    <scope>NUCLEOTIDE SEQUENCE</scope>
</reference>
<dbReference type="EMBL" id="LR031873">
    <property type="protein sequence ID" value="VDD06256.1"/>
    <property type="molecule type" value="Genomic_DNA"/>
</dbReference>
<dbReference type="InterPro" id="IPR000571">
    <property type="entry name" value="Znf_CCCH"/>
</dbReference>
<feature type="zinc finger region" description="C3H1-type" evidence="6">
    <location>
        <begin position="105"/>
        <end position="133"/>
    </location>
</feature>
<dbReference type="GO" id="GO:0006355">
    <property type="term" value="P:regulation of DNA-templated transcription"/>
    <property type="evidence" value="ECO:0007669"/>
    <property type="project" value="UniProtKB-ARBA"/>
</dbReference>
<feature type="transmembrane region" description="Helical" evidence="8">
    <location>
        <begin position="279"/>
        <end position="301"/>
    </location>
</feature>
<dbReference type="GO" id="GO:0008270">
    <property type="term" value="F:zinc ion binding"/>
    <property type="evidence" value="ECO:0007669"/>
    <property type="project" value="UniProtKB-KW"/>
</dbReference>
<evidence type="ECO:0000256" key="2">
    <source>
        <dbReference type="ARBA" id="ARBA00022737"/>
    </source>
</evidence>
<gene>
    <name evidence="11" type="ORF">BOLC4T22922H</name>
</gene>
<dbReference type="SMART" id="SM00184">
    <property type="entry name" value="RING"/>
    <property type="match status" value="1"/>
</dbReference>
<dbReference type="InterPro" id="IPR001841">
    <property type="entry name" value="Znf_RING"/>
</dbReference>
<proteinExistence type="predicted"/>
<dbReference type="InterPro" id="IPR041367">
    <property type="entry name" value="Znf-CCCH_4"/>
</dbReference>
<feature type="zinc finger region" description="C3H1-type" evidence="6">
    <location>
        <begin position="159"/>
        <end position="187"/>
    </location>
</feature>
<evidence type="ECO:0000256" key="1">
    <source>
        <dbReference type="ARBA" id="ARBA00022723"/>
    </source>
</evidence>
<dbReference type="SUPFAM" id="SSF57850">
    <property type="entry name" value="RING/U-box"/>
    <property type="match status" value="1"/>
</dbReference>
<feature type="domain" description="RING-type" evidence="9">
    <location>
        <begin position="359"/>
        <end position="401"/>
    </location>
</feature>
<dbReference type="Gene3D" id="3.30.40.10">
    <property type="entry name" value="Zinc/RING finger domain, C3HC4 (zinc finger)"/>
    <property type="match status" value="1"/>
</dbReference>
<evidence type="ECO:0000256" key="8">
    <source>
        <dbReference type="SAM" id="Phobius"/>
    </source>
</evidence>
<feature type="compositionally biased region" description="Pro residues" evidence="7">
    <location>
        <begin position="18"/>
        <end position="28"/>
    </location>
</feature>
<evidence type="ECO:0000256" key="3">
    <source>
        <dbReference type="ARBA" id="ARBA00022771"/>
    </source>
</evidence>
<feature type="domain" description="C3H1-type" evidence="10">
    <location>
        <begin position="159"/>
        <end position="187"/>
    </location>
</feature>
<keyword evidence="8" id="KW-0472">Membrane</keyword>
<keyword evidence="3 6" id="KW-0863">Zinc-finger</keyword>
<dbReference type="GO" id="GO:0003677">
    <property type="term" value="F:DNA binding"/>
    <property type="evidence" value="ECO:0007669"/>
    <property type="project" value="UniProtKB-KW"/>
</dbReference>
<keyword evidence="4 6" id="KW-0862">Zinc</keyword>
<dbReference type="FunFam" id="3.30.40.10:FF:000830">
    <property type="entry name" value="RING-H2 finger protein ATL28"/>
    <property type="match status" value="1"/>
</dbReference>
<dbReference type="SMART" id="SM00356">
    <property type="entry name" value="ZnF_C3H1"/>
    <property type="match status" value="3"/>
</dbReference>
<dbReference type="FunFam" id="4.10.1000.10:FF:000016">
    <property type="entry name" value="Zinc finger CCCH domain-containing protein"/>
    <property type="match status" value="1"/>
</dbReference>
<dbReference type="CDD" id="cd16461">
    <property type="entry name" value="RING-H2_EL5-like"/>
    <property type="match status" value="1"/>
</dbReference>
<dbReference type="PANTHER" id="PTHR12547">
    <property type="entry name" value="CCCH ZINC FINGER/TIS11-RELATED"/>
    <property type="match status" value="1"/>
</dbReference>
<keyword evidence="8" id="KW-0812">Transmembrane</keyword>
<sequence length="524" mass="58162">MSHRRDSTTDAVHVIPTNDPPPENPFPSPVWAATEDDYSRVSAANNDDTESPWKKARGSPSSSSSSEIGKAFFKTKLCCNFRAGSCPYVASTCHFAHSAEELRRPYKERHCKKFNSGEGCPYGESCTFLHDEASRNREGFAVSLGHRGGGNVVAAASPNWKTRMCNKWEMSGYCPFGTNCRFAHGASELHRFGGGLVEEGKIGTSPTLDTKKTGQASLASPGVRTSNAVTQKPNGVRVVRKWKGPDKISRPGRINLEMASTTTSTIPATEVFPSVTMPITVVLTCVLLLVLVCGFISLFFWKCFLHRLFSAWTRQRTPYGDLIHVTTPPEQTGLDPFIIKSFPVFLYSSATVKNQCTECAICLSEFSDEDTVRLITVCRHGFHSVCIDLWFESHKTCPVCRCELDPGLVGSGSHESLHNTVTITIQDLNHDQENPPSASPSKRLTRFSRSHSTGHFMVKMTDVNVKIKRRHYQTRNSVMFEENAHTTSLSKREASAWRFSRSHSTGNFMGKTTYNEAAEYGMAW</sequence>
<accession>A0A3P6BTZ7</accession>
<dbReference type="GO" id="GO:0003729">
    <property type="term" value="F:mRNA binding"/>
    <property type="evidence" value="ECO:0007669"/>
    <property type="project" value="InterPro"/>
</dbReference>
<dbReference type="PANTHER" id="PTHR12547:SF180">
    <property type="entry name" value="ZINC FINGER CCCH DOMAIN-CONTAINING PROTEIN 28"/>
    <property type="match status" value="1"/>
</dbReference>
<feature type="zinc finger region" description="C3H1-type" evidence="6">
    <location>
        <begin position="72"/>
        <end position="100"/>
    </location>
</feature>
<dbReference type="FunFam" id="4.10.1000.10:FF:000003">
    <property type="entry name" value="Zinc finger CCCH domain-containing protein"/>
    <property type="match status" value="1"/>
</dbReference>
<evidence type="ECO:0000313" key="11">
    <source>
        <dbReference type="EMBL" id="VDD06256.1"/>
    </source>
</evidence>
<evidence type="ECO:0008006" key="12">
    <source>
        <dbReference type="Google" id="ProtNLM"/>
    </source>
</evidence>
<dbReference type="SUPFAM" id="SSF90229">
    <property type="entry name" value="CCCH zinc finger"/>
    <property type="match status" value="3"/>
</dbReference>
<keyword evidence="8" id="KW-1133">Transmembrane helix</keyword>
<dbReference type="PROSITE" id="PS50089">
    <property type="entry name" value="ZF_RING_2"/>
    <property type="match status" value="1"/>
</dbReference>
<feature type="domain" description="C3H1-type" evidence="10">
    <location>
        <begin position="72"/>
        <end position="100"/>
    </location>
</feature>
<evidence type="ECO:0000259" key="10">
    <source>
        <dbReference type="PROSITE" id="PS50103"/>
    </source>
</evidence>
<dbReference type="InterPro" id="IPR013083">
    <property type="entry name" value="Znf_RING/FYVE/PHD"/>
</dbReference>
<evidence type="ECO:0000259" key="9">
    <source>
        <dbReference type="PROSITE" id="PS50089"/>
    </source>
</evidence>